<dbReference type="EMBL" id="CP003004">
    <property type="protein sequence ID" value="AEO58384.1"/>
    <property type="molecule type" value="Genomic_DNA"/>
</dbReference>
<dbReference type="Pfam" id="PF20263">
    <property type="entry name" value="LYRM2-like"/>
    <property type="match status" value="1"/>
</dbReference>
<sequence>MSCPLRIPKPQMPLHLYRHLLRESSYLPPLVRRSADKLIKARFRRDKGDAERGPKHVRDGLHELRVLRAANSGDMARMRRVMLRAFGRIGRRRRELVSRLVQRDMPTNTKELAEYVAEMAPHAEKYKTSDWLDDWDVEKLRTFALSQINASLNNSPKMPITINQVTPEKKLPKENAWGRPLPIKLARTKLKNMWKSAADKIMPPLPVEEWKALQAIAEGTAQGWLPPPRRALAKSMSEASQAKRSWDWQSYAIKPVAIVDRPANRRNKLLTGAVDDNTPTGDPRPIGCHNYTRRAWRRMFEYIWNLTATMKKQPDGKGWDIRWGKLDHQPASATAGMMEFFKDFPYAEKPKTRGKNSTT</sequence>
<dbReference type="eggNOG" id="ENOG502S9TZ">
    <property type="taxonomic scope" value="Eukaryota"/>
</dbReference>
<dbReference type="RefSeq" id="XP_003663629.1">
    <property type="nucleotide sequence ID" value="XM_003663581.1"/>
</dbReference>
<dbReference type="GeneID" id="11509741"/>
<proteinExistence type="predicted"/>
<dbReference type="VEuPathDB" id="FungiDB:MYCTH_2305679"/>
<reference evidence="2 3" key="1">
    <citation type="journal article" date="2011" name="Nat. Biotechnol.">
        <title>Comparative genomic analysis of the thermophilic biomass-degrading fungi Myceliophthora thermophila and Thielavia terrestris.</title>
        <authorList>
            <person name="Berka R.M."/>
            <person name="Grigoriev I.V."/>
            <person name="Otillar R."/>
            <person name="Salamov A."/>
            <person name="Grimwood J."/>
            <person name="Reid I."/>
            <person name="Ishmael N."/>
            <person name="John T."/>
            <person name="Darmond C."/>
            <person name="Moisan M.-C."/>
            <person name="Henrissat B."/>
            <person name="Coutinho P.M."/>
            <person name="Lombard V."/>
            <person name="Natvig D.O."/>
            <person name="Lindquist E."/>
            <person name="Schmutz J."/>
            <person name="Lucas S."/>
            <person name="Harris P."/>
            <person name="Powlowski J."/>
            <person name="Bellemare A."/>
            <person name="Taylor D."/>
            <person name="Butler G."/>
            <person name="de Vries R.P."/>
            <person name="Allijn I.E."/>
            <person name="van den Brink J."/>
            <person name="Ushinsky S."/>
            <person name="Storms R."/>
            <person name="Powell A.J."/>
            <person name="Paulsen I.T."/>
            <person name="Elbourne L.D.H."/>
            <person name="Baker S.E."/>
            <person name="Magnuson J."/>
            <person name="LaBoissiere S."/>
            <person name="Clutterbuck A.J."/>
            <person name="Martinez D."/>
            <person name="Wogulis M."/>
            <person name="de Leon A.L."/>
            <person name="Rey M.W."/>
            <person name="Tsang A."/>
        </authorList>
    </citation>
    <scope>NUCLEOTIDE SEQUENCE [LARGE SCALE GENOMIC DNA]</scope>
    <source>
        <strain evidence="3">ATCC 42464 / BCRC 31852 / DSM 1799</strain>
    </source>
</reference>
<dbReference type="Proteomes" id="UP000007322">
    <property type="component" value="Chromosome 3"/>
</dbReference>
<dbReference type="HOGENOM" id="CLU_037437_0_0_1"/>
<evidence type="ECO:0000259" key="1">
    <source>
        <dbReference type="Pfam" id="PF20263"/>
    </source>
</evidence>
<dbReference type="InParanoid" id="G2QDS3"/>
<accession>G2QDS3</accession>
<evidence type="ECO:0000313" key="2">
    <source>
        <dbReference type="EMBL" id="AEO58384.1"/>
    </source>
</evidence>
<protein>
    <recommendedName>
        <fullName evidence="1">LYR motif-containing protein Cup1-like N-terminal domain-containing protein</fullName>
    </recommendedName>
</protein>
<keyword evidence="3" id="KW-1185">Reference proteome</keyword>
<dbReference type="OMA" id="QWRHLFR"/>
<organism evidence="2 3">
    <name type="scientific">Thermothelomyces thermophilus (strain ATCC 42464 / BCRC 31852 / DSM 1799)</name>
    <name type="common">Sporotrichum thermophile</name>
    <dbReference type="NCBI Taxonomy" id="573729"/>
    <lineage>
        <taxon>Eukaryota</taxon>
        <taxon>Fungi</taxon>
        <taxon>Dikarya</taxon>
        <taxon>Ascomycota</taxon>
        <taxon>Pezizomycotina</taxon>
        <taxon>Sordariomycetes</taxon>
        <taxon>Sordariomycetidae</taxon>
        <taxon>Sordariales</taxon>
        <taxon>Chaetomiaceae</taxon>
        <taxon>Thermothelomyces</taxon>
    </lineage>
</organism>
<gene>
    <name evidence="2" type="ORF">MYCTH_2305679</name>
</gene>
<dbReference type="KEGG" id="mtm:MYCTH_2305679"/>
<name>G2QDS3_THET4</name>
<evidence type="ECO:0000313" key="3">
    <source>
        <dbReference type="Proteomes" id="UP000007322"/>
    </source>
</evidence>
<dbReference type="CDD" id="cd20273">
    <property type="entry name" value="Complex1_LYR_unchar"/>
    <property type="match status" value="1"/>
</dbReference>
<dbReference type="InterPro" id="IPR046896">
    <property type="entry name" value="Cup1-like_N"/>
</dbReference>
<dbReference type="AlphaFoldDB" id="G2QDS3"/>
<feature type="domain" description="LYR motif-containing protein Cup1-like N-terminal" evidence="1">
    <location>
        <begin position="16"/>
        <end position="96"/>
    </location>
</feature>
<dbReference type="OrthoDB" id="5521299at2759"/>